<feature type="transmembrane region" description="Helical" evidence="1">
    <location>
        <begin position="37"/>
        <end position="59"/>
    </location>
</feature>
<keyword evidence="1" id="KW-0472">Membrane</keyword>
<dbReference type="InterPro" id="IPR025508">
    <property type="entry name" value="DUF4395"/>
</dbReference>
<dbReference type="EMBL" id="VSFG01000012">
    <property type="protein sequence ID" value="TYB40860.1"/>
    <property type="molecule type" value="Genomic_DNA"/>
</dbReference>
<gene>
    <name evidence="3" type="ORF">FXF69_38260</name>
</gene>
<keyword evidence="1" id="KW-0812">Transmembrane</keyword>
<feature type="transmembrane region" description="Helical" evidence="1">
    <location>
        <begin position="80"/>
        <end position="102"/>
    </location>
</feature>
<feature type="domain" description="DUF4395" evidence="2">
    <location>
        <begin position="3"/>
        <end position="132"/>
    </location>
</feature>
<name>A0A5D0N8V6_9ACTN</name>
<protein>
    <submittedName>
        <fullName evidence="3">DUF4395 domain-containing protein</fullName>
    </submittedName>
</protein>
<dbReference type="AlphaFoldDB" id="A0A5D0N8V6"/>
<keyword evidence="4" id="KW-1185">Reference proteome</keyword>
<feature type="transmembrane region" description="Helical" evidence="1">
    <location>
        <begin position="108"/>
        <end position="130"/>
    </location>
</feature>
<dbReference type="STRING" id="1220554.GCA_001552135_06400"/>
<accession>A0A5D0N8V6</accession>
<dbReference type="Proteomes" id="UP000323380">
    <property type="component" value="Unassembled WGS sequence"/>
</dbReference>
<evidence type="ECO:0000313" key="3">
    <source>
        <dbReference type="EMBL" id="TYB40860.1"/>
    </source>
</evidence>
<feature type="transmembrane region" description="Helical" evidence="1">
    <location>
        <begin position="12"/>
        <end position="31"/>
    </location>
</feature>
<keyword evidence="1" id="KW-1133">Transmembrane helix</keyword>
<organism evidence="3 4">
    <name type="scientific">Actinomadura chibensis</name>
    <dbReference type="NCBI Taxonomy" id="392828"/>
    <lineage>
        <taxon>Bacteria</taxon>
        <taxon>Bacillati</taxon>
        <taxon>Actinomycetota</taxon>
        <taxon>Actinomycetes</taxon>
        <taxon>Streptosporangiales</taxon>
        <taxon>Thermomonosporaceae</taxon>
        <taxon>Actinomadura</taxon>
    </lineage>
</organism>
<comment type="caution">
    <text evidence="3">The sequence shown here is derived from an EMBL/GenBank/DDBJ whole genome shotgun (WGS) entry which is preliminary data.</text>
</comment>
<evidence type="ECO:0000256" key="1">
    <source>
        <dbReference type="SAM" id="Phobius"/>
    </source>
</evidence>
<dbReference type="RefSeq" id="WP_067900070.1">
    <property type="nucleotide sequence ID" value="NZ_VSFG01000012.1"/>
</dbReference>
<evidence type="ECO:0000313" key="4">
    <source>
        <dbReference type="Proteomes" id="UP000323380"/>
    </source>
</evidence>
<reference evidence="3 4" key="1">
    <citation type="submission" date="2019-08" db="EMBL/GenBank/DDBJ databases">
        <title>Actinomadura sp. nov. CYP1-5 isolated from mountain soil.</title>
        <authorList>
            <person name="Songsumanus A."/>
            <person name="Kuncharoen N."/>
            <person name="Kudo T."/>
            <person name="Yuki M."/>
            <person name="Igarashi Y."/>
            <person name="Tanasupawat S."/>
        </authorList>
    </citation>
    <scope>NUCLEOTIDE SEQUENCE [LARGE SCALE GENOMIC DNA]</scope>
    <source>
        <strain evidence="3 4">JCM 14158</strain>
    </source>
</reference>
<dbReference type="InterPro" id="IPR016942">
    <property type="entry name" value="UCP030042"/>
</dbReference>
<sequence>MQVDPRGPRFAALVTTVVLIAVLVTGSWALLAAQAVVFAIATFLGLRYAPYGLVFKVLVRPRLAPPGELEDAAPPRFAQGVGLVFALVGTAGYATGTTWLGIGATALALAAAFLNAVFGFCLGCEMYLLIRRFTAKKVRSERKVPA</sequence>
<dbReference type="Pfam" id="PF14340">
    <property type="entry name" value="DUF4395"/>
    <property type="match status" value="1"/>
</dbReference>
<evidence type="ECO:0000259" key="2">
    <source>
        <dbReference type="Pfam" id="PF14340"/>
    </source>
</evidence>
<dbReference type="PIRSF" id="PIRSF030042">
    <property type="entry name" value="UCP030042"/>
    <property type="match status" value="1"/>
</dbReference>
<proteinExistence type="predicted"/>